<evidence type="ECO:0000256" key="3">
    <source>
        <dbReference type="ARBA" id="ARBA00022989"/>
    </source>
</evidence>
<keyword evidence="10" id="KW-1185">Reference proteome</keyword>
<keyword evidence="4 7" id="KW-0472">Membrane</keyword>
<feature type="transmembrane region" description="Helical" evidence="7">
    <location>
        <begin position="124"/>
        <end position="144"/>
    </location>
</feature>
<evidence type="ECO:0000256" key="4">
    <source>
        <dbReference type="ARBA" id="ARBA00023136"/>
    </source>
</evidence>
<feature type="transmembrane region" description="Helical" evidence="7">
    <location>
        <begin position="284"/>
        <end position="308"/>
    </location>
</feature>
<keyword evidence="2 7" id="KW-0812">Transmembrane</keyword>
<feature type="transmembrane region" description="Helical" evidence="7">
    <location>
        <begin position="83"/>
        <end position="104"/>
    </location>
</feature>
<evidence type="ECO:0000313" key="9">
    <source>
        <dbReference type="EMBL" id="KAL0465078.1"/>
    </source>
</evidence>
<evidence type="ECO:0000256" key="6">
    <source>
        <dbReference type="SAM" id="MobiDB-lite"/>
    </source>
</evidence>
<dbReference type="Proteomes" id="UP001451303">
    <property type="component" value="Unassembled WGS sequence"/>
</dbReference>
<feature type="compositionally biased region" description="Low complexity" evidence="6">
    <location>
        <begin position="351"/>
        <end position="365"/>
    </location>
</feature>
<reference evidence="9 10" key="1">
    <citation type="submission" date="2023-09" db="EMBL/GenBank/DDBJ databases">
        <title>Multi-omics analysis of a traditional fermented food reveals byproduct-associated fungal strains for waste-to-food upcycling.</title>
        <authorList>
            <consortium name="Lawrence Berkeley National Laboratory"/>
            <person name="Rekdal V.M."/>
            <person name="Villalobos-Escobedo J.M."/>
            <person name="Rodriguez-Valeron N."/>
            <person name="Garcia M.O."/>
            <person name="Vasquez D.P."/>
            <person name="Damayanti I."/>
            <person name="Sorensen P.M."/>
            <person name="Baidoo E.E."/>
            <person name="De Carvalho A.C."/>
            <person name="Riley R."/>
            <person name="Lipzen A."/>
            <person name="He G."/>
            <person name="Yan M."/>
            <person name="Haridas S."/>
            <person name="Daum C."/>
            <person name="Yoshinaga Y."/>
            <person name="Ng V."/>
            <person name="Grigoriev I.V."/>
            <person name="Munk R."/>
            <person name="Nuraida L."/>
            <person name="Wijaya C.H."/>
            <person name="Morales P.-C."/>
            <person name="Keasling J.D."/>
        </authorList>
    </citation>
    <scope>NUCLEOTIDE SEQUENCE [LARGE SCALE GENOMIC DNA]</scope>
    <source>
        <strain evidence="9 10">FGSC 2613</strain>
    </source>
</reference>
<accession>A0ABR3CZR7</accession>
<feature type="domain" description="Rhodopsin" evidence="8">
    <location>
        <begin position="67"/>
        <end position="309"/>
    </location>
</feature>
<feature type="compositionally biased region" description="Low complexity" evidence="6">
    <location>
        <begin position="392"/>
        <end position="413"/>
    </location>
</feature>
<dbReference type="InterPro" id="IPR052337">
    <property type="entry name" value="SAT4-like"/>
</dbReference>
<feature type="compositionally biased region" description="Polar residues" evidence="6">
    <location>
        <begin position="330"/>
        <end position="342"/>
    </location>
</feature>
<protein>
    <recommendedName>
        <fullName evidence="8">Rhodopsin domain-containing protein</fullName>
    </recommendedName>
</protein>
<dbReference type="Pfam" id="PF20684">
    <property type="entry name" value="Fung_rhodopsin"/>
    <property type="match status" value="1"/>
</dbReference>
<dbReference type="EMBL" id="JAVLET010000019">
    <property type="protein sequence ID" value="KAL0465078.1"/>
    <property type="molecule type" value="Genomic_DNA"/>
</dbReference>
<organism evidence="9 10">
    <name type="scientific">Neurospora intermedia</name>
    <dbReference type="NCBI Taxonomy" id="5142"/>
    <lineage>
        <taxon>Eukaryota</taxon>
        <taxon>Fungi</taxon>
        <taxon>Dikarya</taxon>
        <taxon>Ascomycota</taxon>
        <taxon>Pezizomycotina</taxon>
        <taxon>Sordariomycetes</taxon>
        <taxon>Sordariomycetidae</taxon>
        <taxon>Sordariales</taxon>
        <taxon>Sordariaceae</taxon>
        <taxon>Neurospora</taxon>
    </lineage>
</organism>
<feature type="transmembrane region" description="Helical" evidence="7">
    <location>
        <begin position="214"/>
        <end position="234"/>
    </location>
</feature>
<feature type="compositionally biased region" description="Gly residues" evidence="6">
    <location>
        <begin position="471"/>
        <end position="480"/>
    </location>
</feature>
<comment type="subcellular location">
    <subcellularLocation>
        <location evidence="1">Membrane</location>
        <topology evidence="1">Multi-pass membrane protein</topology>
    </subcellularLocation>
</comment>
<evidence type="ECO:0000256" key="5">
    <source>
        <dbReference type="ARBA" id="ARBA00038359"/>
    </source>
</evidence>
<proteinExistence type="inferred from homology"/>
<feature type="transmembrane region" description="Helical" evidence="7">
    <location>
        <begin position="48"/>
        <end position="71"/>
    </location>
</feature>
<evidence type="ECO:0000313" key="10">
    <source>
        <dbReference type="Proteomes" id="UP001451303"/>
    </source>
</evidence>
<sequence>MASTVGAAASSSFVEAAAHHAVNAIYLLEGRRASGTVTTIPDHRSRVALVNFSCWFLTAFATLFLGLRIYCKRYRGRGLWWDDYVLILSWISLTTSSALISYSTTLGLGLPTSLFNPTNSIPFLNHYLLITNFAGTFSILAALWSKTSFAITVLRIAQDDWIRFLIIFIMISVNLSLGVAVGLTWGQCDPIPKIWQPFLPGHCIDKSIQIHYNIFTAVYSGTMDIVLAVLPWKIIWILTMNKPEKVGITVAMSMSVFAGVASIIKAGELPTIGDSNFTFDSVNLVIWGIAESAITVVAASIPILRALLKEATRGTGSRVPPPRPPAEFYNLSSLESGNGNQHDGQEGDGNAEGAQGTNTTTTTTQGTGGTGSMSVTGSDKTGRSSKKRGLFGSSSTSLTRGSKGSSKSTSRSSIDGRRDGQEAGNGHGVGRPAEVSRLSRLSRELSVETAGGLSREESDDTVVDQPSINGGNHGGGGVGTGHAVMDPPPTGRSVNGRDMEVTIAYDQDQTSPTRDSHARRMSEWLAYQTYIQGSDADLAHVHAIV</sequence>
<dbReference type="InterPro" id="IPR049326">
    <property type="entry name" value="Rhodopsin_dom_fungi"/>
</dbReference>
<dbReference type="PANTHER" id="PTHR33048:SF42">
    <property type="entry name" value="INTEGRAL MEMBRANE PROTEIN"/>
    <property type="match status" value="1"/>
</dbReference>
<evidence type="ECO:0000259" key="8">
    <source>
        <dbReference type="Pfam" id="PF20684"/>
    </source>
</evidence>
<evidence type="ECO:0000256" key="1">
    <source>
        <dbReference type="ARBA" id="ARBA00004141"/>
    </source>
</evidence>
<comment type="caution">
    <text evidence="9">The sequence shown here is derived from an EMBL/GenBank/DDBJ whole genome shotgun (WGS) entry which is preliminary data.</text>
</comment>
<gene>
    <name evidence="9" type="ORF">QR685DRAFT_582698</name>
</gene>
<evidence type="ECO:0000256" key="2">
    <source>
        <dbReference type="ARBA" id="ARBA00022692"/>
    </source>
</evidence>
<evidence type="ECO:0000256" key="7">
    <source>
        <dbReference type="SAM" id="Phobius"/>
    </source>
</evidence>
<name>A0ABR3CZR7_NEUIN</name>
<comment type="similarity">
    <text evidence="5">Belongs to the SAT4 family.</text>
</comment>
<feature type="transmembrane region" description="Helical" evidence="7">
    <location>
        <begin position="246"/>
        <end position="264"/>
    </location>
</feature>
<feature type="transmembrane region" description="Helical" evidence="7">
    <location>
        <begin position="164"/>
        <end position="185"/>
    </location>
</feature>
<dbReference type="PANTHER" id="PTHR33048">
    <property type="entry name" value="PTH11-LIKE INTEGRAL MEMBRANE PROTEIN (AFU_ORTHOLOGUE AFUA_5G11245)"/>
    <property type="match status" value="1"/>
</dbReference>
<feature type="region of interest" description="Disordered" evidence="6">
    <location>
        <begin position="312"/>
        <end position="482"/>
    </location>
</feature>
<keyword evidence="3 7" id="KW-1133">Transmembrane helix</keyword>